<dbReference type="Proteomes" id="UP000305674">
    <property type="component" value="Unassembled WGS sequence"/>
</dbReference>
<name>A0A4U1BBF4_9GAMM</name>
<evidence type="ECO:0000256" key="2">
    <source>
        <dbReference type="ARBA" id="ARBA00022801"/>
    </source>
</evidence>
<dbReference type="InterPro" id="IPR029058">
    <property type="entry name" value="AB_hydrolase_fold"/>
</dbReference>
<organism evidence="5 6">
    <name type="scientific">Ferrimonas sediminicola</name>
    <dbReference type="NCBI Taxonomy" id="2569538"/>
    <lineage>
        <taxon>Bacteria</taxon>
        <taxon>Pseudomonadati</taxon>
        <taxon>Pseudomonadota</taxon>
        <taxon>Gammaproteobacteria</taxon>
        <taxon>Alteromonadales</taxon>
        <taxon>Ferrimonadaceae</taxon>
        <taxon>Ferrimonas</taxon>
    </lineage>
</organism>
<evidence type="ECO:0000313" key="5">
    <source>
        <dbReference type="EMBL" id="TKB47349.1"/>
    </source>
</evidence>
<evidence type="ECO:0000256" key="1">
    <source>
        <dbReference type="ARBA" id="ARBA00010515"/>
    </source>
</evidence>
<dbReference type="InterPro" id="IPR033140">
    <property type="entry name" value="Lipase_GDXG_put_SER_AS"/>
</dbReference>
<dbReference type="PANTHER" id="PTHR48081:SF30">
    <property type="entry name" value="ACETYL-HYDROLASE LIPR-RELATED"/>
    <property type="match status" value="1"/>
</dbReference>
<dbReference type="AlphaFoldDB" id="A0A4U1BBF4"/>
<keyword evidence="6" id="KW-1185">Reference proteome</keyword>
<gene>
    <name evidence="5" type="ORF">FCL40_15990</name>
</gene>
<evidence type="ECO:0000259" key="4">
    <source>
        <dbReference type="Pfam" id="PF07859"/>
    </source>
</evidence>
<dbReference type="PANTHER" id="PTHR48081">
    <property type="entry name" value="AB HYDROLASE SUPERFAMILY PROTEIN C4A8.06C"/>
    <property type="match status" value="1"/>
</dbReference>
<dbReference type="PROSITE" id="PS01174">
    <property type="entry name" value="LIPASE_GDXG_SER"/>
    <property type="match status" value="1"/>
</dbReference>
<feature type="active site" evidence="3">
    <location>
        <position position="160"/>
    </location>
</feature>
<reference evidence="5 6" key="1">
    <citation type="submission" date="2019-04" db="EMBL/GenBank/DDBJ databases">
        <authorList>
            <person name="Hwang J.C."/>
        </authorList>
    </citation>
    <scope>NUCLEOTIDE SEQUENCE [LARGE SCALE GENOMIC DNA]</scope>
    <source>
        <strain evidence="5 6">IMCC35001</strain>
    </source>
</reference>
<protein>
    <submittedName>
        <fullName evidence="5">Alpha/beta hydrolase</fullName>
    </submittedName>
</protein>
<dbReference type="OrthoDB" id="9806180at2"/>
<evidence type="ECO:0000313" key="6">
    <source>
        <dbReference type="Proteomes" id="UP000305674"/>
    </source>
</evidence>
<comment type="caution">
    <text evidence="5">The sequence shown here is derived from an EMBL/GenBank/DDBJ whole genome shotgun (WGS) entry which is preliminary data.</text>
</comment>
<dbReference type="Pfam" id="PF07859">
    <property type="entry name" value="Abhydrolase_3"/>
    <property type="match status" value="1"/>
</dbReference>
<dbReference type="InterPro" id="IPR050300">
    <property type="entry name" value="GDXG_lipolytic_enzyme"/>
</dbReference>
<dbReference type="RefSeq" id="WP_136854305.1">
    <property type="nucleotide sequence ID" value="NZ_SWCI01000014.1"/>
</dbReference>
<comment type="similarity">
    <text evidence="1">Belongs to the 'GDXG' lipolytic enzyme family.</text>
</comment>
<proteinExistence type="inferred from homology"/>
<dbReference type="Gene3D" id="3.40.50.1820">
    <property type="entry name" value="alpha/beta hydrolase"/>
    <property type="match status" value="1"/>
</dbReference>
<evidence type="ECO:0000256" key="3">
    <source>
        <dbReference type="PROSITE-ProRule" id="PRU10038"/>
    </source>
</evidence>
<dbReference type="GO" id="GO:0004806">
    <property type="term" value="F:triacylglycerol lipase activity"/>
    <property type="evidence" value="ECO:0007669"/>
    <property type="project" value="TreeGrafter"/>
</dbReference>
<dbReference type="SUPFAM" id="SSF53474">
    <property type="entry name" value="alpha/beta-Hydrolases"/>
    <property type="match status" value="1"/>
</dbReference>
<dbReference type="EMBL" id="SWCI01000014">
    <property type="protein sequence ID" value="TKB47349.1"/>
    <property type="molecule type" value="Genomic_DNA"/>
</dbReference>
<sequence>MARPLPPVETVNQAPSWQARLFNRILALGFKRPLQGMNRVDQVRQVAAAMDRLAVLPRSTDCRGYLIDGLSCYWYRVPESEDSPVILYLHGGGFIIKTPRSHGAMLARLCAHAGATGVMVDYHLAPEHPVSRAYADCLQAYRRVLESGIAPGQVIIAGDSAGGNLALATLMRIRDLGLPPPAGAILFSPCTDLTLSGDSVLANLDADPMLCASFLAVVRQSVQIEPGMELDPRYSPYHGSLAGLPPVLVVAGTEELLLDDARAVAAKLKASGNRGDLRLWQGLPHVFQLLHRIPEADRCLAECGAFIRQSLAQAKAGRPVSRTTAE</sequence>
<feature type="domain" description="Alpha/beta hydrolase fold-3" evidence="4">
    <location>
        <begin position="86"/>
        <end position="288"/>
    </location>
</feature>
<keyword evidence="2 5" id="KW-0378">Hydrolase</keyword>
<dbReference type="InterPro" id="IPR002168">
    <property type="entry name" value="Lipase_GDXG_HIS_AS"/>
</dbReference>
<accession>A0A4U1BBF4</accession>
<dbReference type="PROSITE" id="PS01173">
    <property type="entry name" value="LIPASE_GDXG_HIS"/>
    <property type="match status" value="1"/>
</dbReference>
<dbReference type="InterPro" id="IPR013094">
    <property type="entry name" value="AB_hydrolase_3"/>
</dbReference>